<dbReference type="InterPro" id="IPR001347">
    <property type="entry name" value="SIS_dom"/>
</dbReference>
<dbReference type="Proteomes" id="UP001304650">
    <property type="component" value="Chromosome"/>
</dbReference>
<dbReference type="Gene3D" id="3.40.50.10490">
    <property type="entry name" value="Glucose-6-phosphate isomerase like protein, domain 1"/>
    <property type="match status" value="1"/>
</dbReference>
<dbReference type="InterPro" id="IPR046348">
    <property type="entry name" value="SIS_dom_sf"/>
</dbReference>
<dbReference type="RefSeq" id="WP_314796657.1">
    <property type="nucleotide sequence ID" value="NZ_CP130319.1"/>
</dbReference>
<accession>A0AA96RL81</accession>
<dbReference type="AlphaFoldDB" id="A0AA96RL81"/>
<dbReference type="Pfam" id="PF13580">
    <property type="entry name" value="SIS_2"/>
    <property type="match status" value="1"/>
</dbReference>
<sequence length="75" mass="8182">MHATLHKLIYKYPELEGCLPPIEQAVALMTESYRSGGHTLVCGNGGSASDSEHIVGELMKGFMLKRPIPADIRSQ</sequence>
<proteinExistence type="predicted"/>
<name>A0AA96RL81_9BACL</name>
<evidence type="ECO:0000313" key="3">
    <source>
        <dbReference type="Proteomes" id="UP001304650"/>
    </source>
</evidence>
<dbReference type="GO" id="GO:1901135">
    <property type="term" value="P:carbohydrate derivative metabolic process"/>
    <property type="evidence" value="ECO:0007669"/>
    <property type="project" value="InterPro"/>
</dbReference>
<dbReference type="KEGG" id="proo:MJB10_17270"/>
<evidence type="ECO:0000313" key="2">
    <source>
        <dbReference type="EMBL" id="WNR42862.1"/>
    </source>
</evidence>
<protein>
    <submittedName>
        <fullName evidence="2">SIS domain-containing protein</fullName>
    </submittedName>
</protein>
<evidence type="ECO:0000259" key="1">
    <source>
        <dbReference type="Pfam" id="PF13580"/>
    </source>
</evidence>
<gene>
    <name evidence="2" type="ORF">MJB10_17270</name>
</gene>
<keyword evidence="3" id="KW-1185">Reference proteome</keyword>
<dbReference type="EMBL" id="CP130319">
    <property type="protein sequence ID" value="WNR42862.1"/>
    <property type="molecule type" value="Genomic_DNA"/>
</dbReference>
<feature type="domain" description="SIS" evidence="1">
    <location>
        <begin position="21"/>
        <end position="70"/>
    </location>
</feature>
<dbReference type="GO" id="GO:0097367">
    <property type="term" value="F:carbohydrate derivative binding"/>
    <property type="evidence" value="ECO:0007669"/>
    <property type="project" value="InterPro"/>
</dbReference>
<organism evidence="2 3">
    <name type="scientific">Paenibacillus roseopurpureus</name>
    <dbReference type="NCBI Taxonomy" id="2918901"/>
    <lineage>
        <taxon>Bacteria</taxon>
        <taxon>Bacillati</taxon>
        <taxon>Bacillota</taxon>
        <taxon>Bacilli</taxon>
        <taxon>Bacillales</taxon>
        <taxon>Paenibacillaceae</taxon>
        <taxon>Paenibacillus</taxon>
    </lineage>
</organism>
<reference evidence="2" key="1">
    <citation type="submission" date="2022-02" db="EMBL/GenBank/DDBJ databases">
        <title>Paenibacillus sp. MBLB1832 Whole Genome Shotgun Sequencing.</title>
        <authorList>
            <person name="Hwang C.Y."/>
            <person name="Cho E.-S."/>
            <person name="Seo M.-J."/>
        </authorList>
    </citation>
    <scope>NUCLEOTIDE SEQUENCE</scope>
    <source>
        <strain evidence="2">MBLB1832</strain>
    </source>
</reference>
<dbReference type="SUPFAM" id="SSF53697">
    <property type="entry name" value="SIS domain"/>
    <property type="match status" value="1"/>
</dbReference>